<name>A0AAE6FXS6_MYXXA</name>
<organism evidence="2 3">
    <name type="scientific">Myxococcus xanthus</name>
    <dbReference type="NCBI Taxonomy" id="34"/>
    <lineage>
        <taxon>Bacteria</taxon>
        <taxon>Pseudomonadati</taxon>
        <taxon>Myxococcota</taxon>
        <taxon>Myxococcia</taxon>
        <taxon>Myxococcales</taxon>
        <taxon>Cystobacterineae</taxon>
        <taxon>Myxococcaceae</taxon>
        <taxon>Myxococcus</taxon>
    </lineage>
</organism>
<evidence type="ECO:0000313" key="2">
    <source>
        <dbReference type="EMBL" id="QDE67129.1"/>
    </source>
</evidence>
<gene>
    <name evidence="2" type="ORF">BHS09_09020</name>
</gene>
<reference evidence="2 3" key="1">
    <citation type="journal article" date="2019" name="Science">
        <title>Social genes are selection hotspots in kin groups of a soil microbe.</title>
        <authorList>
            <person name="Wielgoss S."/>
            <person name="Wolfensberger R."/>
            <person name="Sun L."/>
            <person name="Fiegna F."/>
            <person name="Velicer G.J."/>
        </authorList>
    </citation>
    <scope>NUCLEOTIDE SEQUENCE [LARGE SCALE GENOMIC DNA]</scope>
    <source>
        <strain evidence="2 3">MC3.5.9c15</strain>
    </source>
</reference>
<evidence type="ECO:0000313" key="3">
    <source>
        <dbReference type="Proteomes" id="UP000320179"/>
    </source>
</evidence>
<feature type="region of interest" description="Disordered" evidence="1">
    <location>
        <begin position="65"/>
        <end position="84"/>
    </location>
</feature>
<proteinExistence type="predicted"/>
<dbReference type="Proteomes" id="UP000320179">
    <property type="component" value="Chromosome"/>
</dbReference>
<dbReference type="RefSeq" id="WP_174260514.1">
    <property type="nucleotide sequence ID" value="NZ_CP017173.1"/>
</dbReference>
<evidence type="ECO:0000256" key="1">
    <source>
        <dbReference type="SAM" id="MobiDB-lite"/>
    </source>
</evidence>
<dbReference type="EMBL" id="CP017174">
    <property type="protein sequence ID" value="QDE67129.1"/>
    <property type="molecule type" value="Genomic_DNA"/>
</dbReference>
<protein>
    <submittedName>
        <fullName evidence="2">Uncharacterized protein</fullName>
    </submittedName>
</protein>
<accession>A0AAE6FXS6</accession>
<dbReference type="AlphaFoldDB" id="A0AAE6FXS6"/>
<sequence>MGPAFQYAGMGEKLREAASLSARAVAWASTSPSTCTLTRTGALGGEAGCEERTSGWGSEAWRAATAGMDEAPRGQSTGEVGEVS</sequence>